<keyword evidence="4" id="KW-0862">Zinc</keyword>
<proteinExistence type="predicted"/>
<dbReference type="GO" id="GO:0016887">
    <property type="term" value="F:ATP hydrolysis activity"/>
    <property type="evidence" value="ECO:0007669"/>
    <property type="project" value="InterPro"/>
</dbReference>
<dbReference type="Proteomes" id="UP000030763">
    <property type="component" value="Unassembled WGS sequence"/>
</dbReference>
<dbReference type="InterPro" id="IPR037219">
    <property type="entry name" value="Peptidase_M41-like"/>
</dbReference>
<dbReference type="GO" id="GO:0005745">
    <property type="term" value="C:m-AAA complex"/>
    <property type="evidence" value="ECO:0007669"/>
    <property type="project" value="TreeGrafter"/>
</dbReference>
<evidence type="ECO:0000256" key="3">
    <source>
        <dbReference type="ARBA" id="ARBA00022741"/>
    </source>
</evidence>
<dbReference type="RefSeq" id="XP_013338610.1">
    <property type="nucleotide sequence ID" value="XM_013483156.1"/>
</dbReference>
<dbReference type="InterPro" id="IPR003959">
    <property type="entry name" value="ATPase_AAA_core"/>
</dbReference>
<dbReference type="InterPro" id="IPR003960">
    <property type="entry name" value="ATPase_AAA_CS"/>
</dbReference>
<dbReference type="Pfam" id="PF00004">
    <property type="entry name" value="AAA"/>
    <property type="match status" value="1"/>
</dbReference>
<dbReference type="Gene3D" id="3.40.1690.20">
    <property type="match status" value="1"/>
</dbReference>
<reference evidence="9" key="2">
    <citation type="submission" date="2013-10" db="EMBL/GenBank/DDBJ databases">
        <authorList>
            <person name="Aslett M."/>
        </authorList>
    </citation>
    <scope>NUCLEOTIDE SEQUENCE [LARGE SCALE GENOMIC DNA]</scope>
    <source>
        <strain evidence="9">Weybridge</strain>
    </source>
</reference>
<dbReference type="InterPro" id="IPR027417">
    <property type="entry name" value="P-loop_NTPase"/>
</dbReference>
<evidence type="ECO:0000256" key="6">
    <source>
        <dbReference type="ARBA" id="ARBA00023049"/>
    </source>
</evidence>
<dbReference type="OrthoDB" id="1413014at2759"/>
<evidence type="ECO:0000313" key="9">
    <source>
        <dbReference type="EMBL" id="CDJ61960.1"/>
    </source>
</evidence>
<evidence type="ECO:0000256" key="7">
    <source>
        <dbReference type="SAM" id="MobiDB-lite"/>
    </source>
</evidence>
<dbReference type="GO" id="GO:0034982">
    <property type="term" value="P:mitochondrial protein processing"/>
    <property type="evidence" value="ECO:0007669"/>
    <property type="project" value="TreeGrafter"/>
</dbReference>
<keyword evidence="2" id="KW-0479">Metal-binding</keyword>
<keyword evidence="6" id="KW-0482">Metalloprotease</keyword>
<sequence length="1001" mass="110420">MCHASYARQLLHQSWFSRNTQIAVARVAATTQVKTAAGTLHAFNHAPVGYLRMPQQQQGRCITPRLAAAFFHTCTGELLVRSSGSARNGGEQGFYTATLPSSGADKQLRLENIRLLKEQELQRLQWLEKVARRRDWLHKQQVQHELQQLFYKAEEGLLNSAAELPAQVLDKVLSPLLRQLYAAAAAAGQKQPEASTLLQRLSQDIIALCSRSKRGESLGESSGSSSSTCRQREGSTSKQSPSSTNEGSGNSSTNSRTSNTGTTNNDGGGESTRDPRGPGHSAAPGNSTRRVPLGFEAFYPKEALKQSEGSSSSNSNSGSSRLPFVPPTGGALQHLLLRMCIWLGIWVFALSLLSRVVEPQLSLQEFLSSYVARGLVEKVVVVGDRGRCTAVVRAPPTPEQLQAMEQQQQHQVMLYLQQQHQVQQQVQQAMAVQQYQQQQQEQRNDTQQQAQQQYQFSVLPPLQPPKLTDMLTKKHIVRFKTGLTPESFIEKMEHFQASLGIHPKDFLPIYVEEGWNLSLGDLVASAFFFLIMATIARDFLMGGGVNRGGSASGLNRLLGNSSSKRARIKPDTVKVRFADVAGTWLLQGGHSTGLALFGSSSLEYCDACLLELWGGIRHSGLHEAKREITEFVSFLKNPTAFQKMVAGEAGVPFFSISGSDFVELFVGVGASRVRELFDEARKAAPSIIWIDEIDSVGASRSTQFANSEREQTLNQLLVEMDGFSPHESVVVLAGTNREDLLDAALKRAGRFDRRVVINRPDVKERAEIFKVHLQPLKLSPRVDSNALAERMAALTPGMDFELAVERIIAGLPSNTKNLMSEKQKKTIALHEAGHAVAGWFLKHADVVLKLTIIPRDSGAMGFSQQMPPPVELYEKDALLDRIAVCLAGRAAEELFMGCISSGAVDDIEKATHLARLIIMQLGMNPKVGLVNLKRTRQNPQDPYQFFSDATAQLVDDEVRNLISAQYERVKDLLREKEKARILCGFTERIDCICPDFVKLAL</sequence>
<keyword evidence="3" id="KW-0547">Nucleotide-binding</keyword>
<gene>
    <name evidence="9" type="ORF">EMWEY_00046850</name>
</gene>
<evidence type="ECO:0000256" key="4">
    <source>
        <dbReference type="ARBA" id="ARBA00022833"/>
    </source>
</evidence>
<keyword evidence="6" id="KW-0645">Protease</keyword>
<dbReference type="MEROPS" id="M41.A13"/>
<comment type="cofactor">
    <cofactor evidence="1">
        <name>Zn(2+)</name>
        <dbReference type="ChEBI" id="CHEBI:29105"/>
    </cofactor>
</comment>
<dbReference type="VEuPathDB" id="ToxoDB:EMWEY_00046850"/>
<dbReference type="Gene3D" id="1.10.8.60">
    <property type="match status" value="1"/>
</dbReference>
<dbReference type="InterPro" id="IPR050928">
    <property type="entry name" value="ATP-dep_Zn_Metalloprotease"/>
</dbReference>
<evidence type="ECO:0000256" key="5">
    <source>
        <dbReference type="ARBA" id="ARBA00022840"/>
    </source>
</evidence>
<dbReference type="EMBL" id="HG722298">
    <property type="protein sequence ID" value="CDJ61960.1"/>
    <property type="molecule type" value="Genomic_DNA"/>
</dbReference>
<dbReference type="GO" id="GO:0005524">
    <property type="term" value="F:ATP binding"/>
    <property type="evidence" value="ECO:0007669"/>
    <property type="project" value="UniProtKB-KW"/>
</dbReference>
<dbReference type="PANTHER" id="PTHR43655">
    <property type="entry name" value="ATP-DEPENDENT PROTEASE"/>
    <property type="match status" value="1"/>
</dbReference>
<dbReference type="Gene3D" id="1.20.58.760">
    <property type="entry name" value="Peptidase M41"/>
    <property type="match status" value="1"/>
</dbReference>
<dbReference type="SUPFAM" id="SSF52540">
    <property type="entry name" value="P-loop containing nucleoside triphosphate hydrolases"/>
    <property type="match status" value="1"/>
</dbReference>
<dbReference type="PROSITE" id="PS00674">
    <property type="entry name" value="AAA"/>
    <property type="match status" value="1"/>
</dbReference>
<feature type="domain" description="AAA+ ATPase" evidence="8">
    <location>
        <begin position="635"/>
        <end position="761"/>
    </location>
</feature>
<feature type="region of interest" description="Disordered" evidence="7">
    <location>
        <begin position="213"/>
        <end position="292"/>
    </location>
</feature>
<dbReference type="AlphaFoldDB" id="U6MJY0"/>
<dbReference type="OMA" id="FEAFYPK"/>
<keyword evidence="5" id="KW-0067">ATP-binding</keyword>
<dbReference type="GO" id="GO:0004222">
    <property type="term" value="F:metalloendopeptidase activity"/>
    <property type="evidence" value="ECO:0007669"/>
    <property type="project" value="InterPro"/>
</dbReference>
<feature type="compositionally biased region" description="Low complexity" evidence="7">
    <location>
        <begin position="242"/>
        <end position="265"/>
    </location>
</feature>
<keyword evidence="10" id="KW-1185">Reference proteome</keyword>
<evidence type="ECO:0000256" key="1">
    <source>
        <dbReference type="ARBA" id="ARBA00001947"/>
    </source>
</evidence>
<evidence type="ECO:0000256" key="2">
    <source>
        <dbReference type="ARBA" id="ARBA00022723"/>
    </source>
</evidence>
<keyword evidence="6" id="KW-0378">Hydrolase</keyword>
<dbReference type="PANTHER" id="PTHR43655:SF2">
    <property type="entry name" value="AFG3 LIKE MATRIX AAA PEPTIDASE SUBUNIT 2, ISOFORM A"/>
    <property type="match status" value="1"/>
</dbReference>
<dbReference type="Pfam" id="PF01434">
    <property type="entry name" value="Peptidase_M41"/>
    <property type="match status" value="1"/>
</dbReference>
<dbReference type="InterPro" id="IPR003593">
    <property type="entry name" value="AAA+_ATPase"/>
</dbReference>
<accession>U6MJY0</accession>
<reference evidence="9" key="1">
    <citation type="submission" date="2013-10" db="EMBL/GenBank/DDBJ databases">
        <title>Genomic analysis of the causative agents of coccidiosis in chickens.</title>
        <authorList>
            <person name="Reid A.J."/>
            <person name="Blake D."/>
            <person name="Billington K."/>
            <person name="Browne H."/>
            <person name="Dunn M."/>
            <person name="Hung S."/>
            <person name="Kawahara F."/>
            <person name="Miranda-Saavedra D."/>
            <person name="Mourier T."/>
            <person name="Nagra H."/>
            <person name="Otto T.D."/>
            <person name="Rawlings N."/>
            <person name="Sanchez A."/>
            <person name="Sanders M."/>
            <person name="Subramaniam C."/>
            <person name="Tay Y."/>
            <person name="Dear P."/>
            <person name="Doerig C."/>
            <person name="Gruber A."/>
            <person name="Parkinson J."/>
            <person name="Shirley M."/>
            <person name="Wan K.L."/>
            <person name="Berriman M."/>
            <person name="Tomley F."/>
            <person name="Pain A."/>
        </authorList>
    </citation>
    <scope>NUCLEOTIDE SEQUENCE [LARGE SCALE GENOMIC DNA]</scope>
    <source>
        <strain evidence="9">Weybridge</strain>
    </source>
</reference>
<dbReference type="SMART" id="SM00382">
    <property type="entry name" value="AAA"/>
    <property type="match status" value="1"/>
</dbReference>
<organism evidence="9 10">
    <name type="scientific">Eimeria maxima</name>
    <name type="common">Coccidian parasite</name>
    <dbReference type="NCBI Taxonomy" id="5804"/>
    <lineage>
        <taxon>Eukaryota</taxon>
        <taxon>Sar</taxon>
        <taxon>Alveolata</taxon>
        <taxon>Apicomplexa</taxon>
        <taxon>Conoidasida</taxon>
        <taxon>Coccidia</taxon>
        <taxon>Eucoccidiorida</taxon>
        <taxon>Eimeriorina</taxon>
        <taxon>Eimeriidae</taxon>
        <taxon>Eimeria</taxon>
    </lineage>
</organism>
<dbReference type="SUPFAM" id="SSF140990">
    <property type="entry name" value="FtsH protease domain-like"/>
    <property type="match status" value="1"/>
</dbReference>
<name>U6MJY0_EIMMA</name>
<dbReference type="GO" id="GO:0046872">
    <property type="term" value="F:metal ion binding"/>
    <property type="evidence" value="ECO:0007669"/>
    <property type="project" value="UniProtKB-KW"/>
</dbReference>
<dbReference type="InterPro" id="IPR000642">
    <property type="entry name" value="Peptidase_M41"/>
</dbReference>
<dbReference type="GO" id="GO:0004176">
    <property type="term" value="F:ATP-dependent peptidase activity"/>
    <property type="evidence" value="ECO:0007669"/>
    <property type="project" value="InterPro"/>
</dbReference>
<evidence type="ECO:0000313" key="10">
    <source>
        <dbReference type="Proteomes" id="UP000030763"/>
    </source>
</evidence>
<dbReference type="Gene3D" id="3.40.50.300">
    <property type="entry name" value="P-loop containing nucleotide triphosphate hydrolases"/>
    <property type="match status" value="1"/>
</dbReference>
<evidence type="ECO:0000259" key="8">
    <source>
        <dbReference type="SMART" id="SM00382"/>
    </source>
</evidence>
<dbReference type="GeneID" id="25338671"/>
<feature type="compositionally biased region" description="Low complexity" evidence="7">
    <location>
        <begin position="218"/>
        <end position="227"/>
    </location>
</feature>
<protein>
    <submittedName>
        <fullName evidence="9">AFG3 ATPase family protein, putative</fullName>
    </submittedName>
</protein>